<feature type="compositionally biased region" description="Basic residues" evidence="1">
    <location>
        <begin position="69"/>
        <end position="78"/>
    </location>
</feature>
<comment type="caution">
    <text evidence="2">The sequence shown here is derived from an EMBL/GenBank/DDBJ whole genome shotgun (WGS) entry which is preliminary data.</text>
</comment>
<dbReference type="GeneID" id="94345999"/>
<sequence length="200" mass="22646">MANKTKRQTGTVTSEFHQKTAKKRKVTLTKTLTADAKVESVVLKGFKLDEATRKLDATSNSKESITSKAKQKKRKKMHQSSDTFVAEKQQVSKAKSKGDEIEDLFTLLKEKKQRKSIAVAHQKRMEEEEKHSQKKEKERLQQQIQQLEAQNTNSTVAGVNPDPRPVRYDDDGLPIYTEAALQIGKGGNTTDCPFDCWCCF</sequence>
<dbReference type="OrthoDB" id="20835at2759"/>
<accession>A0A976IG11</accession>
<dbReference type="InterPro" id="IPR013885">
    <property type="entry name" value="DUF1764_euk"/>
</dbReference>
<dbReference type="EMBL" id="SHOA02000010">
    <property type="protein sequence ID" value="TDH70319.1"/>
    <property type="molecule type" value="Genomic_DNA"/>
</dbReference>
<feature type="region of interest" description="Disordered" evidence="1">
    <location>
        <begin position="1"/>
        <end position="25"/>
    </location>
</feature>
<feature type="compositionally biased region" description="Polar residues" evidence="1">
    <location>
        <begin position="57"/>
        <end position="67"/>
    </location>
</feature>
<name>A0A976IG11_BRELC</name>
<reference evidence="2 3" key="1">
    <citation type="journal article" date="2021" name="Genome Biol.">
        <title>AFLAP: assembly-free linkage analysis pipeline using k-mers from genome sequencing data.</title>
        <authorList>
            <person name="Fletcher K."/>
            <person name="Zhang L."/>
            <person name="Gil J."/>
            <person name="Han R."/>
            <person name="Cavanaugh K."/>
            <person name="Michelmore R."/>
        </authorList>
    </citation>
    <scope>NUCLEOTIDE SEQUENCE [LARGE SCALE GENOMIC DNA]</scope>
    <source>
        <strain evidence="2 3">SF5</strain>
    </source>
</reference>
<organism evidence="2 3">
    <name type="scientific">Bremia lactucae</name>
    <name type="common">Lettuce downy mildew</name>
    <dbReference type="NCBI Taxonomy" id="4779"/>
    <lineage>
        <taxon>Eukaryota</taxon>
        <taxon>Sar</taxon>
        <taxon>Stramenopiles</taxon>
        <taxon>Oomycota</taxon>
        <taxon>Peronosporomycetes</taxon>
        <taxon>Peronosporales</taxon>
        <taxon>Peronosporaceae</taxon>
        <taxon>Bremia</taxon>
    </lineage>
</organism>
<dbReference type="AlphaFoldDB" id="A0A976IG11"/>
<evidence type="ECO:0000313" key="2">
    <source>
        <dbReference type="EMBL" id="TDH70319.1"/>
    </source>
</evidence>
<dbReference type="Proteomes" id="UP000294530">
    <property type="component" value="Unassembled WGS sequence"/>
</dbReference>
<dbReference type="RefSeq" id="XP_067819818.1">
    <property type="nucleotide sequence ID" value="XM_067960328.1"/>
</dbReference>
<feature type="region of interest" description="Disordered" evidence="1">
    <location>
        <begin position="118"/>
        <end position="170"/>
    </location>
</feature>
<protein>
    <submittedName>
        <fullName evidence="2">Uncharacterized protein</fullName>
    </submittedName>
</protein>
<proteinExistence type="predicted"/>
<keyword evidence="3" id="KW-1185">Reference proteome</keyword>
<gene>
    <name evidence="2" type="ORF">CCR75_002230</name>
</gene>
<feature type="compositionally biased region" description="Basic and acidic residues" evidence="1">
    <location>
        <begin position="123"/>
        <end position="140"/>
    </location>
</feature>
<feature type="region of interest" description="Disordered" evidence="1">
    <location>
        <begin position="53"/>
        <end position="96"/>
    </location>
</feature>
<evidence type="ECO:0000313" key="3">
    <source>
        <dbReference type="Proteomes" id="UP000294530"/>
    </source>
</evidence>
<feature type="compositionally biased region" description="Low complexity" evidence="1">
    <location>
        <begin position="141"/>
        <end position="150"/>
    </location>
</feature>
<dbReference type="KEGG" id="blac:94345999"/>
<dbReference type="PANTHER" id="PTHR34066:SF1">
    <property type="entry name" value="DUF1764 FAMILY PROTEIN"/>
    <property type="match status" value="1"/>
</dbReference>
<dbReference type="Pfam" id="PF08576">
    <property type="entry name" value="DUF1764"/>
    <property type="match status" value="1"/>
</dbReference>
<evidence type="ECO:0000256" key="1">
    <source>
        <dbReference type="SAM" id="MobiDB-lite"/>
    </source>
</evidence>
<dbReference type="PANTHER" id="PTHR34066">
    <property type="entry name" value="GROWTH FACTOR 2"/>
    <property type="match status" value="1"/>
</dbReference>